<keyword evidence="2" id="KW-0560">Oxidoreductase</keyword>
<gene>
    <name evidence="3" type="ORF">SMTD_LOCUS19665</name>
</gene>
<evidence type="ECO:0000313" key="4">
    <source>
        <dbReference type="Proteomes" id="UP000269396"/>
    </source>
</evidence>
<evidence type="ECO:0000256" key="1">
    <source>
        <dbReference type="ARBA" id="ARBA00006056"/>
    </source>
</evidence>
<sequence length="70" mass="7885">MTPIKRNQFHLYYNFYCSKQGGYKGYGLGMLVEILCGIITDAAFGPNVRRWLSTDKPANLGMSIYDEGSI</sequence>
<dbReference type="Gene3D" id="3.30.1370.60">
    <property type="entry name" value="Hypothetical oxidoreductase yiak, domain 2"/>
    <property type="match status" value="1"/>
</dbReference>
<evidence type="ECO:0000313" key="3">
    <source>
        <dbReference type="EMBL" id="VDP80436.1"/>
    </source>
</evidence>
<reference evidence="3 4" key="1">
    <citation type="submission" date="2018-11" db="EMBL/GenBank/DDBJ databases">
        <authorList>
            <consortium name="Pathogen Informatics"/>
        </authorList>
    </citation>
    <scope>NUCLEOTIDE SEQUENCE [LARGE SCALE GENOMIC DNA]</scope>
    <source>
        <strain>Denwood</strain>
        <strain evidence="4">Zambia</strain>
    </source>
</reference>
<organism evidence="3 4">
    <name type="scientific">Schistosoma mattheei</name>
    <dbReference type="NCBI Taxonomy" id="31246"/>
    <lineage>
        <taxon>Eukaryota</taxon>
        <taxon>Metazoa</taxon>
        <taxon>Spiralia</taxon>
        <taxon>Lophotrochozoa</taxon>
        <taxon>Platyhelminthes</taxon>
        <taxon>Trematoda</taxon>
        <taxon>Digenea</taxon>
        <taxon>Strigeidida</taxon>
        <taxon>Schistosomatoidea</taxon>
        <taxon>Schistosomatidae</taxon>
        <taxon>Schistosoma</taxon>
    </lineage>
</organism>
<dbReference type="GO" id="GO:0016491">
    <property type="term" value="F:oxidoreductase activity"/>
    <property type="evidence" value="ECO:0007669"/>
    <property type="project" value="UniProtKB-KW"/>
</dbReference>
<protein>
    <submittedName>
        <fullName evidence="3">Uncharacterized protein</fullName>
    </submittedName>
</protein>
<evidence type="ECO:0000256" key="2">
    <source>
        <dbReference type="ARBA" id="ARBA00023002"/>
    </source>
</evidence>
<comment type="similarity">
    <text evidence="1">Belongs to the LDH2/MDH2 oxidoreductase family.</text>
</comment>
<accession>A0A183PZ77</accession>
<dbReference type="PANTHER" id="PTHR11091:SF0">
    <property type="entry name" value="MALATE DEHYDROGENASE"/>
    <property type="match status" value="1"/>
</dbReference>
<dbReference type="PANTHER" id="PTHR11091">
    <property type="entry name" value="OXIDOREDUCTASE-RELATED"/>
    <property type="match status" value="1"/>
</dbReference>
<keyword evidence="4" id="KW-1185">Reference proteome</keyword>
<dbReference type="STRING" id="31246.A0A183PZ77"/>
<dbReference type="InterPro" id="IPR003767">
    <property type="entry name" value="Malate/L-lactate_DH-like"/>
</dbReference>
<name>A0A183PZ77_9TREM</name>
<dbReference type="InterPro" id="IPR036111">
    <property type="entry name" value="Mal/L-sulfo/L-lacto_DH-like_sf"/>
</dbReference>
<dbReference type="Proteomes" id="UP000269396">
    <property type="component" value="Unassembled WGS sequence"/>
</dbReference>
<dbReference type="EMBL" id="UZAL01042760">
    <property type="protein sequence ID" value="VDP80436.1"/>
    <property type="molecule type" value="Genomic_DNA"/>
</dbReference>
<proteinExistence type="inferred from homology"/>
<dbReference type="SUPFAM" id="SSF89733">
    <property type="entry name" value="L-sulfolactate dehydrogenase-like"/>
    <property type="match status" value="1"/>
</dbReference>
<dbReference type="InterPro" id="IPR043143">
    <property type="entry name" value="Mal/L-sulf/L-lact_DH-like_NADP"/>
</dbReference>
<dbReference type="AlphaFoldDB" id="A0A183PZ77"/>